<evidence type="ECO:0000256" key="2">
    <source>
        <dbReference type="ARBA" id="ARBA00022729"/>
    </source>
</evidence>
<organism evidence="5 6">
    <name type="scientific">Iphiclides podalirius</name>
    <name type="common">scarce swallowtail</name>
    <dbReference type="NCBI Taxonomy" id="110791"/>
    <lineage>
        <taxon>Eukaryota</taxon>
        <taxon>Metazoa</taxon>
        <taxon>Ecdysozoa</taxon>
        <taxon>Arthropoda</taxon>
        <taxon>Hexapoda</taxon>
        <taxon>Insecta</taxon>
        <taxon>Pterygota</taxon>
        <taxon>Neoptera</taxon>
        <taxon>Endopterygota</taxon>
        <taxon>Lepidoptera</taxon>
        <taxon>Glossata</taxon>
        <taxon>Ditrysia</taxon>
        <taxon>Papilionoidea</taxon>
        <taxon>Papilionidae</taxon>
        <taxon>Papilioninae</taxon>
        <taxon>Iphiclides</taxon>
    </lineage>
</organism>
<feature type="compositionally biased region" description="Low complexity" evidence="4">
    <location>
        <begin position="1"/>
        <end position="19"/>
    </location>
</feature>
<keyword evidence="2" id="KW-0732">Signal</keyword>
<dbReference type="PROSITE" id="PS51155">
    <property type="entry name" value="CHIT_BIND_RR_2"/>
    <property type="match status" value="1"/>
</dbReference>
<evidence type="ECO:0000256" key="1">
    <source>
        <dbReference type="ARBA" id="ARBA00022460"/>
    </source>
</evidence>
<evidence type="ECO:0000256" key="3">
    <source>
        <dbReference type="PROSITE-ProRule" id="PRU00497"/>
    </source>
</evidence>
<feature type="region of interest" description="Disordered" evidence="4">
    <location>
        <begin position="1"/>
        <end position="45"/>
    </location>
</feature>
<dbReference type="InterPro" id="IPR000618">
    <property type="entry name" value="Insect_cuticle"/>
</dbReference>
<protein>
    <recommendedName>
        <fullName evidence="7">Pro-resilin</fullName>
    </recommendedName>
</protein>
<gene>
    <name evidence="5" type="ORF">IPOD504_LOCUS11445</name>
</gene>
<evidence type="ECO:0000313" key="6">
    <source>
        <dbReference type="Proteomes" id="UP000837857"/>
    </source>
</evidence>
<feature type="non-terminal residue" evidence="5">
    <location>
        <position position="74"/>
    </location>
</feature>
<evidence type="ECO:0008006" key="7">
    <source>
        <dbReference type="Google" id="ProtNLM"/>
    </source>
</evidence>
<dbReference type="InterPro" id="IPR051217">
    <property type="entry name" value="Insect_Cuticle_Struc_Prot"/>
</dbReference>
<name>A0ABN8IQI1_9NEOP</name>
<dbReference type="Proteomes" id="UP000837857">
    <property type="component" value="Chromosome 28"/>
</dbReference>
<dbReference type="Pfam" id="PF00379">
    <property type="entry name" value="Chitin_bind_4"/>
    <property type="match status" value="1"/>
</dbReference>
<keyword evidence="1 3" id="KW-0193">Cuticle</keyword>
<dbReference type="InterPro" id="IPR031311">
    <property type="entry name" value="CHIT_BIND_RR_consensus"/>
</dbReference>
<accession>A0ABN8IQI1</accession>
<evidence type="ECO:0000313" key="5">
    <source>
        <dbReference type="EMBL" id="CAH2061777.1"/>
    </source>
</evidence>
<dbReference type="PANTHER" id="PTHR12236">
    <property type="entry name" value="STRUCTURAL CONTITUENT OF CUTICLE"/>
    <property type="match status" value="1"/>
</dbReference>
<dbReference type="EMBL" id="OW152840">
    <property type="protein sequence ID" value="CAH2061777.1"/>
    <property type="molecule type" value="Genomic_DNA"/>
</dbReference>
<sequence length="74" mass="7993">MVLGPSSSNTRRTTNSGTGYNHHSGNDFGHTEAKRDGATSGQYHVLLPDGRLQSVRYSAGPSGFHADISYDRLK</sequence>
<proteinExistence type="predicted"/>
<reference evidence="5" key="1">
    <citation type="submission" date="2022-03" db="EMBL/GenBank/DDBJ databases">
        <authorList>
            <person name="Martin H S."/>
        </authorList>
    </citation>
    <scope>NUCLEOTIDE SEQUENCE</scope>
</reference>
<evidence type="ECO:0000256" key="4">
    <source>
        <dbReference type="SAM" id="MobiDB-lite"/>
    </source>
</evidence>
<keyword evidence="6" id="KW-1185">Reference proteome</keyword>
<dbReference type="PROSITE" id="PS00233">
    <property type="entry name" value="CHIT_BIND_RR_1"/>
    <property type="match status" value="1"/>
</dbReference>
<dbReference type="PANTHER" id="PTHR12236:SF79">
    <property type="entry name" value="CUTICULAR PROTEIN 50CB-RELATED"/>
    <property type="match status" value="1"/>
</dbReference>